<dbReference type="Proteomes" id="UP001234297">
    <property type="component" value="Chromosome 9"/>
</dbReference>
<accession>A0ACC2KHC3</accession>
<protein>
    <submittedName>
        <fullName evidence="1">Uncharacterized protein</fullName>
    </submittedName>
</protein>
<comment type="caution">
    <text evidence="1">The sequence shown here is derived from an EMBL/GenBank/DDBJ whole genome shotgun (WGS) entry which is preliminary data.</text>
</comment>
<sequence length="319" mass="35129">MTHKTLNTRHALESCTFQLHSWSPFHLQTLTKTLDPDPKPFRTKKPCLSDRATTPVDHLDFSKLTLFDDDRPPPPVQHLHKRESFRWIARKRRRRGSRSVSGRSSDRSGTRRCCSVGASGAYATCSDFPIAVGTDSSGELFVNGGGGDPNWASDVSDARNNPGRDGKDVGGAERDNSGGGYSQAGGSEAPGNESGYGSEPGYRGDAEFGYGDEFDEEEDDGRVLFWGNRLGDTDRMEIIGENTFLEQKSHHRCRRKKHDWRMFAPLRESGESEGAERGRAGDERGGERKMEESSQWLSVVASAPMLAGESGVETDGARK</sequence>
<gene>
    <name evidence="1" type="ORF">MRB53_029091</name>
</gene>
<evidence type="ECO:0000313" key="2">
    <source>
        <dbReference type="Proteomes" id="UP001234297"/>
    </source>
</evidence>
<dbReference type="EMBL" id="CM056817">
    <property type="protein sequence ID" value="KAJ8620562.1"/>
    <property type="molecule type" value="Genomic_DNA"/>
</dbReference>
<reference evidence="1 2" key="1">
    <citation type="journal article" date="2022" name="Hortic Res">
        <title>A haplotype resolved chromosomal level avocado genome allows analysis of novel avocado genes.</title>
        <authorList>
            <person name="Nath O."/>
            <person name="Fletcher S.J."/>
            <person name="Hayward A."/>
            <person name="Shaw L.M."/>
            <person name="Masouleh A.K."/>
            <person name="Furtado A."/>
            <person name="Henry R.J."/>
            <person name="Mitter N."/>
        </authorList>
    </citation>
    <scope>NUCLEOTIDE SEQUENCE [LARGE SCALE GENOMIC DNA]</scope>
    <source>
        <strain evidence="2">cv. Hass</strain>
    </source>
</reference>
<proteinExistence type="predicted"/>
<evidence type="ECO:0000313" key="1">
    <source>
        <dbReference type="EMBL" id="KAJ8620562.1"/>
    </source>
</evidence>
<keyword evidence="2" id="KW-1185">Reference proteome</keyword>
<name>A0ACC2KHC3_PERAE</name>
<organism evidence="1 2">
    <name type="scientific">Persea americana</name>
    <name type="common">Avocado</name>
    <dbReference type="NCBI Taxonomy" id="3435"/>
    <lineage>
        <taxon>Eukaryota</taxon>
        <taxon>Viridiplantae</taxon>
        <taxon>Streptophyta</taxon>
        <taxon>Embryophyta</taxon>
        <taxon>Tracheophyta</taxon>
        <taxon>Spermatophyta</taxon>
        <taxon>Magnoliopsida</taxon>
        <taxon>Magnoliidae</taxon>
        <taxon>Laurales</taxon>
        <taxon>Lauraceae</taxon>
        <taxon>Persea</taxon>
    </lineage>
</organism>